<name>A0A0W0FWC5_MONRR</name>
<comment type="caution">
    <text evidence="1">The sequence shown here is derived from an EMBL/GenBank/DDBJ whole genome shotgun (WGS) entry which is preliminary data.</text>
</comment>
<organism evidence="1 2">
    <name type="scientific">Moniliophthora roreri</name>
    <name type="common">Frosty pod rot fungus</name>
    <name type="synonym">Monilia roreri</name>
    <dbReference type="NCBI Taxonomy" id="221103"/>
    <lineage>
        <taxon>Eukaryota</taxon>
        <taxon>Fungi</taxon>
        <taxon>Dikarya</taxon>
        <taxon>Basidiomycota</taxon>
        <taxon>Agaricomycotina</taxon>
        <taxon>Agaricomycetes</taxon>
        <taxon>Agaricomycetidae</taxon>
        <taxon>Agaricales</taxon>
        <taxon>Marasmiineae</taxon>
        <taxon>Marasmiaceae</taxon>
        <taxon>Moniliophthora</taxon>
    </lineage>
</organism>
<accession>A0A0W0FWC5</accession>
<gene>
    <name evidence="1" type="ORF">WG66_6824</name>
</gene>
<dbReference type="EMBL" id="LATX01001568">
    <property type="protein sequence ID" value="KTB40576.1"/>
    <property type="molecule type" value="Genomic_DNA"/>
</dbReference>
<protein>
    <submittedName>
        <fullName evidence="1">Uncharacterized protein</fullName>
    </submittedName>
</protein>
<dbReference type="Proteomes" id="UP000054988">
    <property type="component" value="Unassembled WGS sequence"/>
</dbReference>
<proteinExistence type="predicted"/>
<evidence type="ECO:0000313" key="1">
    <source>
        <dbReference type="EMBL" id="KTB40576.1"/>
    </source>
</evidence>
<sequence>MAIIIYLMYDP</sequence>
<reference evidence="1 2" key="1">
    <citation type="submission" date="2015-12" db="EMBL/GenBank/DDBJ databases">
        <title>Draft genome sequence of Moniliophthora roreri, the causal agent of frosty pod rot of cacao.</title>
        <authorList>
            <person name="Aime M.C."/>
            <person name="Diaz-Valderrama J.R."/>
            <person name="Kijpornyongpan T."/>
            <person name="Phillips-Mora W."/>
        </authorList>
    </citation>
    <scope>NUCLEOTIDE SEQUENCE [LARGE SCALE GENOMIC DNA]</scope>
    <source>
        <strain evidence="1 2">MCA 2952</strain>
    </source>
</reference>
<evidence type="ECO:0000313" key="2">
    <source>
        <dbReference type="Proteomes" id="UP000054988"/>
    </source>
</evidence>